<dbReference type="GO" id="GO:0003676">
    <property type="term" value="F:nucleic acid binding"/>
    <property type="evidence" value="ECO:0007669"/>
    <property type="project" value="InterPro"/>
</dbReference>
<comment type="caution">
    <text evidence="4">The sequence shown here is derived from an EMBL/GenBank/DDBJ whole genome shotgun (WGS) entry which is preliminary data.</text>
</comment>
<proteinExistence type="predicted"/>
<dbReference type="Pfam" id="PF00098">
    <property type="entry name" value="zf-CCHC"/>
    <property type="match status" value="1"/>
</dbReference>
<keyword evidence="1" id="KW-0479">Metal-binding</keyword>
<name>A0A317Y7D6_MAIZE</name>
<dbReference type="PANTHER" id="PTHR33170:SF34">
    <property type="entry name" value="OS05G0102200 PROTEIN"/>
    <property type="match status" value="1"/>
</dbReference>
<gene>
    <name evidence="4" type="ORF">Zm00014a_029692</name>
</gene>
<dbReference type="GO" id="GO:0008270">
    <property type="term" value="F:zinc ion binding"/>
    <property type="evidence" value="ECO:0007669"/>
    <property type="project" value="UniProtKB-KW"/>
</dbReference>
<keyword evidence="1" id="KW-0862">Zinc</keyword>
<dbReference type="AlphaFoldDB" id="A0A317Y7D6"/>
<protein>
    <recommendedName>
        <fullName evidence="3">CCHC-type domain-containing protein</fullName>
    </recommendedName>
</protein>
<evidence type="ECO:0000256" key="2">
    <source>
        <dbReference type="SAM" id="MobiDB-lite"/>
    </source>
</evidence>
<dbReference type="Proteomes" id="UP000251960">
    <property type="component" value="Chromosome 1"/>
</dbReference>
<dbReference type="InterPro" id="IPR001878">
    <property type="entry name" value="Znf_CCHC"/>
</dbReference>
<keyword evidence="1" id="KW-0863">Zinc-finger</keyword>
<reference evidence="4" key="1">
    <citation type="journal article" date="2018" name="Nat. Genet.">
        <title>Extensive intraspecific gene order and gene structural variations between Mo17 and other maize genomes.</title>
        <authorList>
            <person name="Sun S."/>
            <person name="Zhou Y."/>
            <person name="Chen J."/>
            <person name="Shi J."/>
            <person name="Zhao H."/>
            <person name="Zhao H."/>
            <person name="Song W."/>
            <person name="Zhang M."/>
            <person name="Cui Y."/>
            <person name="Dong X."/>
            <person name="Liu H."/>
            <person name="Ma X."/>
            <person name="Jiao Y."/>
            <person name="Wang B."/>
            <person name="Wei X."/>
            <person name="Stein J.C."/>
            <person name="Glaubitz J.C."/>
            <person name="Lu F."/>
            <person name="Yu G."/>
            <person name="Liang C."/>
            <person name="Fengler K."/>
            <person name="Li B."/>
            <person name="Rafalski A."/>
            <person name="Schnable P.S."/>
            <person name="Ware D.H."/>
            <person name="Buckler E.S."/>
            <person name="Lai J."/>
        </authorList>
    </citation>
    <scope>NUCLEOTIDE SEQUENCE [LARGE SCALE GENOMIC DNA]</scope>
    <source>
        <tissue evidence="4">Seedling</tissue>
    </source>
</reference>
<evidence type="ECO:0000313" key="4">
    <source>
        <dbReference type="EMBL" id="PWZ54383.1"/>
    </source>
</evidence>
<accession>A0A317Y7D6</accession>
<evidence type="ECO:0000256" key="1">
    <source>
        <dbReference type="PROSITE-ProRule" id="PRU00047"/>
    </source>
</evidence>
<dbReference type="PANTHER" id="PTHR33170">
    <property type="entry name" value="DUF4283 DOMAIN-CONTAINING PROTEIN-RELATED"/>
    <property type="match status" value="1"/>
</dbReference>
<sequence length="385" mass="43782">MGPIRYSQNPSPALKKEIDNVRRPFCQKCGVEGHHARDCFKSLWCDICRKETHVNARCVLPKQNKPCMPIVGMAADGLRFYSSHFAKSLSRKPKRSFIGLGKVVEGLISAEDLEKDFGFHFPWGKTWKATKCHAGFLMQFPSQEKLDEMINFPGLKMKMSGAKISVSYWSSQAKPKSKLHFVWIVAENVPEELQNYQAICELGSTIGSVEEVDILSLDTKDIVRFKVHVKSVAMIPPIIEVGVKPFLYDIYFKIDDITNEGWNDESINLGKRASVDRQGLDDPSYEKTGKKARNIGDKSVKEEMRLENIGDMMSQGKSSGRGSDLGDNNEDLNPVTEDKGYDNNPINEDEEFHKSEDDLLSEIWRNLPKMRRWFYLHPKKKSASP</sequence>
<feature type="domain" description="CCHC-type" evidence="3">
    <location>
        <begin position="26"/>
        <end position="39"/>
    </location>
</feature>
<evidence type="ECO:0000259" key="3">
    <source>
        <dbReference type="PROSITE" id="PS50158"/>
    </source>
</evidence>
<dbReference type="InterPro" id="IPR036875">
    <property type="entry name" value="Znf_CCHC_sf"/>
</dbReference>
<organism evidence="4">
    <name type="scientific">Zea mays</name>
    <name type="common">Maize</name>
    <dbReference type="NCBI Taxonomy" id="4577"/>
    <lineage>
        <taxon>Eukaryota</taxon>
        <taxon>Viridiplantae</taxon>
        <taxon>Streptophyta</taxon>
        <taxon>Embryophyta</taxon>
        <taxon>Tracheophyta</taxon>
        <taxon>Spermatophyta</taxon>
        <taxon>Magnoliopsida</taxon>
        <taxon>Liliopsida</taxon>
        <taxon>Poales</taxon>
        <taxon>Poaceae</taxon>
        <taxon>PACMAD clade</taxon>
        <taxon>Panicoideae</taxon>
        <taxon>Andropogonodae</taxon>
        <taxon>Andropogoneae</taxon>
        <taxon>Tripsacinae</taxon>
        <taxon>Zea</taxon>
    </lineage>
</organism>
<dbReference type="SUPFAM" id="SSF57756">
    <property type="entry name" value="Retrovirus zinc finger-like domains"/>
    <property type="match status" value="1"/>
</dbReference>
<dbReference type="PROSITE" id="PS50158">
    <property type="entry name" value="ZF_CCHC"/>
    <property type="match status" value="1"/>
</dbReference>
<feature type="region of interest" description="Disordered" evidence="2">
    <location>
        <begin position="311"/>
        <end position="353"/>
    </location>
</feature>
<dbReference type="EMBL" id="NCVQ01000001">
    <property type="protein sequence ID" value="PWZ54383.1"/>
    <property type="molecule type" value="Genomic_DNA"/>
</dbReference>